<evidence type="ECO:0000256" key="4">
    <source>
        <dbReference type="RuleBase" id="RU000411"/>
    </source>
</evidence>
<dbReference type="InterPro" id="IPR036186">
    <property type="entry name" value="Serpin_sf"/>
</dbReference>
<feature type="signal peptide" evidence="5">
    <location>
        <begin position="1"/>
        <end position="21"/>
    </location>
</feature>
<dbReference type="GO" id="GO:0005615">
    <property type="term" value="C:extracellular space"/>
    <property type="evidence" value="ECO:0007669"/>
    <property type="project" value="InterPro"/>
</dbReference>
<gene>
    <name evidence="7" type="ORF">KR093_009984</name>
</gene>
<dbReference type="InterPro" id="IPR042178">
    <property type="entry name" value="Serpin_sf_1"/>
</dbReference>
<dbReference type="AlphaFoldDB" id="A0AAD4K1T0"/>
<reference evidence="7" key="1">
    <citation type="journal article" date="2021" name="Mol. Ecol. Resour.">
        <title>Phylogenomic analyses of the genus Drosophila reveals genomic signals of climate adaptation.</title>
        <authorList>
            <person name="Li F."/>
            <person name="Rane R.V."/>
            <person name="Luria V."/>
            <person name="Xiong Z."/>
            <person name="Chen J."/>
            <person name="Li Z."/>
            <person name="Catullo R.A."/>
            <person name="Griffin P.C."/>
            <person name="Schiffer M."/>
            <person name="Pearce S."/>
            <person name="Lee S.F."/>
            <person name="McElroy K."/>
            <person name="Stocker A."/>
            <person name="Shirriffs J."/>
            <person name="Cockerell F."/>
            <person name="Coppin C."/>
            <person name="Sgro C.M."/>
            <person name="Karger A."/>
            <person name="Cain J.W."/>
            <person name="Weber J.A."/>
            <person name="Santpere G."/>
            <person name="Kirschner M.W."/>
            <person name="Hoffmann A.A."/>
            <person name="Oakeshott J.G."/>
            <person name="Zhang G."/>
        </authorList>
    </citation>
    <scope>NUCLEOTIDE SEQUENCE</scope>
    <source>
        <strain evidence="7">BGI-SZ-2011g</strain>
    </source>
</reference>
<feature type="domain" description="Serpin" evidence="6">
    <location>
        <begin position="26"/>
        <end position="340"/>
    </location>
</feature>
<evidence type="ECO:0000256" key="5">
    <source>
        <dbReference type="SAM" id="SignalP"/>
    </source>
</evidence>
<dbReference type="Gene3D" id="3.30.497.10">
    <property type="entry name" value="Antithrombin, subunit I, domain 2"/>
    <property type="match status" value="1"/>
</dbReference>
<dbReference type="Gene3D" id="2.30.39.10">
    <property type="entry name" value="Alpha-1-antitrypsin, domain 1"/>
    <property type="match status" value="1"/>
</dbReference>
<keyword evidence="2" id="KW-0646">Protease inhibitor</keyword>
<comment type="similarity">
    <text evidence="1 4">Belongs to the serpin family.</text>
</comment>
<dbReference type="InterPro" id="IPR000215">
    <property type="entry name" value="Serpin_fam"/>
</dbReference>
<dbReference type="PANTHER" id="PTHR11461:SF211">
    <property type="entry name" value="GH10112P-RELATED"/>
    <property type="match status" value="1"/>
</dbReference>
<dbReference type="InterPro" id="IPR023796">
    <property type="entry name" value="Serpin_dom"/>
</dbReference>
<accession>A0AAD4K1T0</accession>
<keyword evidence="8" id="KW-1185">Reference proteome</keyword>
<keyword evidence="3" id="KW-0722">Serine protease inhibitor</keyword>
<comment type="caution">
    <text evidence="7">The sequence shown here is derived from an EMBL/GenBank/DDBJ whole genome shotgun (WGS) entry which is preliminary data.</text>
</comment>
<dbReference type="Proteomes" id="UP001200034">
    <property type="component" value="Unassembled WGS sequence"/>
</dbReference>
<evidence type="ECO:0000313" key="7">
    <source>
        <dbReference type="EMBL" id="KAH8372072.1"/>
    </source>
</evidence>
<evidence type="ECO:0000256" key="2">
    <source>
        <dbReference type="ARBA" id="ARBA00022690"/>
    </source>
</evidence>
<feature type="chain" id="PRO_5042219833" description="Serpin domain-containing protein" evidence="5">
    <location>
        <begin position="22"/>
        <end position="343"/>
    </location>
</feature>
<evidence type="ECO:0000256" key="3">
    <source>
        <dbReference type="ARBA" id="ARBA00022900"/>
    </source>
</evidence>
<dbReference type="GO" id="GO:0004867">
    <property type="term" value="F:serine-type endopeptidase inhibitor activity"/>
    <property type="evidence" value="ECO:0007669"/>
    <property type="project" value="UniProtKB-KW"/>
</dbReference>
<protein>
    <recommendedName>
        <fullName evidence="6">Serpin domain-containing protein</fullName>
    </recommendedName>
</protein>
<evidence type="ECO:0000259" key="6">
    <source>
        <dbReference type="SMART" id="SM00093"/>
    </source>
</evidence>
<dbReference type="EMBL" id="JAJJHW010002585">
    <property type="protein sequence ID" value="KAH8372072.1"/>
    <property type="molecule type" value="Genomic_DNA"/>
</dbReference>
<sequence length="343" mass="39023">MSSLQWKLPVILLVVWPIVSADVVTTLIARVLGRESSTNVIFSPYLVTESLAQLLLGAKGSTLQEIEKALHLPTDSSKSKIINGIIRTVAQDKNNTYGTFRKATRTFVSSEMNLLQDYKDKYNDYFNFTVEKVNFADDKEKTNLIYNWISKSTHIKMMNSMSKLNKNTQIMQIGATYFHGKWKDPFYANVTGYSSFYMPYPQGLEISSIKTMTRKGKYQYMFIEKLDAYAIEIPFADPPLSMLILLPKEVNGTQHMVDLLDTFALSELDPQDTMTNFRITLPKFKIASTVSVKDVLQGLGIKHLFNRANLGDMTTSDKWRVTDIIQKSYIDVDEGKKPEPLNS</sequence>
<dbReference type="SMART" id="SM00093">
    <property type="entry name" value="SERPIN"/>
    <property type="match status" value="1"/>
</dbReference>
<dbReference type="InterPro" id="IPR042185">
    <property type="entry name" value="Serpin_sf_2"/>
</dbReference>
<name>A0AAD4K1T0_9MUSC</name>
<evidence type="ECO:0000313" key="8">
    <source>
        <dbReference type="Proteomes" id="UP001200034"/>
    </source>
</evidence>
<organism evidence="7 8">
    <name type="scientific">Drosophila rubida</name>
    <dbReference type="NCBI Taxonomy" id="30044"/>
    <lineage>
        <taxon>Eukaryota</taxon>
        <taxon>Metazoa</taxon>
        <taxon>Ecdysozoa</taxon>
        <taxon>Arthropoda</taxon>
        <taxon>Hexapoda</taxon>
        <taxon>Insecta</taxon>
        <taxon>Pterygota</taxon>
        <taxon>Neoptera</taxon>
        <taxon>Endopterygota</taxon>
        <taxon>Diptera</taxon>
        <taxon>Brachycera</taxon>
        <taxon>Muscomorpha</taxon>
        <taxon>Ephydroidea</taxon>
        <taxon>Drosophilidae</taxon>
        <taxon>Drosophila</taxon>
    </lineage>
</organism>
<proteinExistence type="inferred from homology"/>
<dbReference type="SUPFAM" id="SSF56574">
    <property type="entry name" value="Serpins"/>
    <property type="match status" value="1"/>
</dbReference>
<dbReference type="PANTHER" id="PTHR11461">
    <property type="entry name" value="SERINE PROTEASE INHIBITOR, SERPIN"/>
    <property type="match status" value="1"/>
</dbReference>
<keyword evidence="5" id="KW-0732">Signal</keyword>
<evidence type="ECO:0000256" key="1">
    <source>
        <dbReference type="ARBA" id="ARBA00009500"/>
    </source>
</evidence>
<dbReference type="Pfam" id="PF00079">
    <property type="entry name" value="Serpin"/>
    <property type="match status" value="1"/>
</dbReference>